<evidence type="ECO:0000313" key="3">
    <source>
        <dbReference type="Proteomes" id="UP000054567"/>
    </source>
</evidence>
<protein>
    <submittedName>
        <fullName evidence="2">Uncharacterized protein</fullName>
    </submittedName>
</protein>
<organism evidence="2 3">
    <name type="scientific">Coccidioides posadasii RMSCC 3488</name>
    <dbReference type="NCBI Taxonomy" id="454284"/>
    <lineage>
        <taxon>Eukaryota</taxon>
        <taxon>Fungi</taxon>
        <taxon>Dikarya</taxon>
        <taxon>Ascomycota</taxon>
        <taxon>Pezizomycotina</taxon>
        <taxon>Eurotiomycetes</taxon>
        <taxon>Eurotiomycetidae</taxon>
        <taxon>Onygenales</taxon>
        <taxon>Onygenaceae</taxon>
        <taxon>Coccidioides</taxon>
    </lineage>
</organism>
<sequence length="94" mass="10642">MRANREIEGVDETDKSVSNNCSRNTSEMQRCFETKVKKAPSWKQGRRQPSNESLDMLPAKVLGAGRNILSTAVILFLARRDEETRTMTGGRQKK</sequence>
<name>A0A0J6FQA5_COCPO</name>
<dbReference type="Proteomes" id="UP000054567">
    <property type="component" value="Unassembled WGS sequence"/>
</dbReference>
<feature type="compositionally biased region" description="Polar residues" evidence="1">
    <location>
        <begin position="16"/>
        <end position="25"/>
    </location>
</feature>
<proteinExistence type="predicted"/>
<feature type="region of interest" description="Disordered" evidence="1">
    <location>
        <begin position="1"/>
        <end position="25"/>
    </location>
</feature>
<dbReference type="VEuPathDB" id="FungiDB:CPAG_07476"/>
<dbReference type="AlphaFoldDB" id="A0A0J6FQA5"/>
<gene>
    <name evidence="2" type="ORF">CPAG_07476</name>
</gene>
<evidence type="ECO:0000256" key="1">
    <source>
        <dbReference type="SAM" id="MobiDB-lite"/>
    </source>
</evidence>
<dbReference type="EMBL" id="DS268113">
    <property type="protein sequence ID" value="KMM71169.1"/>
    <property type="molecule type" value="Genomic_DNA"/>
</dbReference>
<feature type="compositionally biased region" description="Basic and acidic residues" evidence="1">
    <location>
        <begin position="1"/>
        <end position="15"/>
    </location>
</feature>
<accession>A0A0J6FQA5</accession>
<reference evidence="2 3" key="1">
    <citation type="submission" date="2007-06" db="EMBL/GenBank/DDBJ databases">
        <title>The Genome Sequence of Coccidioides posadasii RMSCC_3488.</title>
        <authorList>
            <consortium name="Coccidioides Genome Resources Consortium"/>
            <consortium name="The Broad Institute Genome Sequencing Platform"/>
            <person name="Henn M.R."/>
            <person name="Sykes S."/>
            <person name="Young S."/>
            <person name="Jaffe D."/>
            <person name="Berlin A."/>
            <person name="Alvarez P."/>
            <person name="Butler J."/>
            <person name="Gnerre S."/>
            <person name="Grabherr M."/>
            <person name="Mauceli E."/>
            <person name="Brockman W."/>
            <person name="Kodira C."/>
            <person name="Alvarado L."/>
            <person name="Zeng Q."/>
            <person name="Crawford M."/>
            <person name="Antoine C."/>
            <person name="Devon K."/>
            <person name="Galgiani J."/>
            <person name="Orsborn K."/>
            <person name="Lewis M.L."/>
            <person name="Nusbaum C."/>
            <person name="Galagan J."/>
            <person name="Birren B."/>
        </authorList>
    </citation>
    <scope>NUCLEOTIDE SEQUENCE [LARGE SCALE GENOMIC DNA]</scope>
    <source>
        <strain evidence="2 3">RMSCC 3488</strain>
    </source>
</reference>
<reference evidence="3" key="2">
    <citation type="journal article" date="2009" name="Genome Res.">
        <title>Comparative genomic analyses of the human fungal pathogens Coccidioides and their relatives.</title>
        <authorList>
            <person name="Sharpton T.J."/>
            <person name="Stajich J.E."/>
            <person name="Rounsley S.D."/>
            <person name="Gardner M.J."/>
            <person name="Wortman J.R."/>
            <person name="Jordar V.S."/>
            <person name="Maiti R."/>
            <person name="Kodira C.D."/>
            <person name="Neafsey D.E."/>
            <person name="Zeng Q."/>
            <person name="Hung C.-Y."/>
            <person name="McMahan C."/>
            <person name="Muszewska A."/>
            <person name="Grynberg M."/>
            <person name="Mandel M.A."/>
            <person name="Kellner E.M."/>
            <person name="Barker B.M."/>
            <person name="Galgiani J.N."/>
            <person name="Orbach M.J."/>
            <person name="Kirkland T.N."/>
            <person name="Cole G.T."/>
            <person name="Henn M.R."/>
            <person name="Birren B.W."/>
            <person name="Taylor J.W."/>
        </authorList>
    </citation>
    <scope>NUCLEOTIDE SEQUENCE [LARGE SCALE GENOMIC DNA]</scope>
    <source>
        <strain evidence="3">RMSCC 3488</strain>
    </source>
</reference>
<evidence type="ECO:0000313" key="2">
    <source>
        <dbReference type="EMBL" id="KMM71169.1"/>
    </source>
</evidence>
<reference evidence="3" key="3">
    <citation type="journal article" date="2010" name="Genome Res.">
        <title>Population genomic sequencing of Coccidioides fungi reveals recent hybridization and transposon control.</title>
        <authorList>
            <person name="Neafsey D.E."/>
            <person name="Barker B.M."/>
            <person name="Sharpton T.J."/>
            <person name="Stajich J.E."/>
            <person name="Park D.J."/>
            <person name="Whiston E."/>
            <person name="Hung C.-Y."/>
            <person name="McMahan C."/>
            <person name="White J."/>
            <person name="Sykes S."/>
            <person name="Heiman D."/>
            <person name="Young S."/>
            <person name="Zeng Q."/>
            <person name="Abouelleil A."/>
            <person name="Aftuck L."/>
            <person name="Bessette D."/>
            <person name="Brown A."/>
            <person name="FitzGerald M."/>
            <person name="Lui A."/>
            <person name="Macdonald J.P."/>
            <person name="Priest M."/>
            <person name="Orbach M.J."/>
            <person name="Galgiani J.N."/>
            <person name="Kirkland T.N."/>
            <person name="Cole G.T."/>
            <person name="Birren B.W."/>
            <person name="Henn M.R."/>
            <person name="Taylor J.W."/>
            <person name="Rounsley S.D."/>
        </authorList>
    </citation>
    <scope>NUCLEOTIDE SEQUENCE [LARGE SCALE GENOMIC DNA]</scope>
    <source>
        <strain evidence="3">RMSCC 3488</strain>
    </source>
</reference>